<evidence type="ECO:0000256" key="4">
    <source>
        <dbReference type="ARBA" id="ARBA00022840"/>
    </source>
</evidence>
<dbReference type="PROSITE" id="PS50177">
    <property type="entry name" value="NTF2_DOMAIN"/>
    <property type="match status" value="1"/>
</dbReference>
<comment type="catalytic activity">
    <reaction evidence="8">
        <text>L-threonyl-[protein] + ATP = O-phospho-L-threonyl-[protein] + ADP + H(+)</text>
        <dbReference type="Rhea" id="RHEA:46608"/>
        <dbReference type="Rhea" id="RHEA-COMP:11060"/>
        <dbReference type="Rhea" id="RHEA-COMP:11605"/>
        <dbReference type="ChEBI" id="CHEBI:15378"/>
        <dbReference type="ChEBI" id="CHEBI:30013"/>
        <dbReference type="ChEBI" id="CHEBI:30616"/>
        <dbReference type="ChEBI" id="CHEBI:61977"/>
        <dbReference type="ChEBI" id="CHEBI:456216"/>
        <dbReference type="EC" id="2.7.12.2"/>
    </reaction>
</comment>
<keyword evidence="2" id="KW-0547">Nucleotide-binding</keyword>
<dbReference type="SUPFAM" id="SSF54427">
    <property type="entry name" value="NTF2-like"/>
    <property type="match status" value="1"/>
</dbReference>
<evidence type="ECO:0000256" key="6">
    <source>
        <dbReference type="ARBA" id="ARBA00038999"/>
    </source>
</evidence>
<organism evidence="12 13">
    <name type="scientific">Carnegiea gigantea</name>
    <dbReference type="NCBI Taxonomy" id="171969"/>
    <lineage>
        <taxon>Eukaryota</taxon>
        <taxon>Viridiplantae</taxon>
        <taxon>Streptophyta</taxon>
        <taxon>Embryophyta</taxon>
        <taxon>Tracheophyta</taxon>
        <taxon>Spermatophyta</taxon>
        <taxon>Magnoliopsida</taxon>
        <taxon>eudicotyledons</taxon>
        <taxon>Gunneridae</taxon>
        <taxon>Pentapetalae</taxon>
        <taxon>Caryophyllales</taxon>
        <taxon>Cactineae</taxon>
        <taxon>Cactaceae</taxon>
        <taxon>Cactoideae</taxon>
        <taxon>Echinocereeae</taxon>
        <taxon>Carnegiea</taxon>
    </lineage>
</organism>
<reference evidence="12" key="1">
    <citation type="submission" date="2022-04" db="EMBL/GenBank/DDBJ databases">
        <title>Carnegiea gigantea Genome sequencing and assembly v2.</title>
        <authorList>
            <person name="Copetti D."/>
            <person name="Sanderson M.J."/>
            <person name="Burquez A."/>
            <person name="Wojciechowski M.F."/>
        </authorList>
    </citation>
    <scope>NUCLEOTIDE SEQUENCE</scope>
    <source>
        <strain evidence="12">SGP5-SGP5p</strain>
        <tissue evidence="12">Aerial part</tissue>
    </source>
</reference>
<dbReference type="InterPro" id="IPR018222">
    <property type="entry name" value="Nuclear_transport_factor_2_euk"/>
</dbReference>
<dbReference type="OrthoDB" id="10252354at2759"/>
<comment type="catalytic activity">
    <reaction evidence="9">
        <text>L-tyrosyl-[protein] + ATP = O-phospho-L-tyrosyl-[protein] + ADP + H(+)</text>
        <dbReference type="Rhea" id="RHEA:10596"/>
        <dbReference type="Rhea" id="RHEA-COMP:10136"/>
        <dbReference type="Rhea" id="RHEA-COMP:20101"/>
        <dbReference type="ChEBI" id="CHEBI:15378"/>
        <dbReference type="ChEBI" id="CHEBI:30616"/>
        <dbReference type="ChEBI" id="CHEBI:46858"/>
        <dbReference type="ChEBI" id="CHEBI:61978"/>
        <dbReference type="ChEBI" id="CHEBI:456216"/>
        <dbReference type="EC" id="2.7.12.2"/>
    </reaction>
</comment>
<dbReference type="InterPro" id="IPR011009">
    <property type="entry name" value="Kinase-like_dom_sf"/>
</dbReference>
<comment type="caution">
    <text evidence="12">The sequence shown here is derived from an EMBL/GenBank/DDBJ whole genome shotgun (WGS) entry which is preliminary data.</text>
</comment>
<dbReference type="EC" id="2.7.12.2" evidence="6"/>
<comment type="similarity">
    <text evidence="5">Belongs to the protein kinase superfamily. STE Ser/Thr protein kinase family. MAP kinase kinase subfamily.</text>
</comment>
<evidence type="ECO:0000256" key="9">
    <source>
        <dbReference type="ARBA" id="ARBA00051693"/>
    </source>
</evidence>
<feature type="domain" description="Protein kinase" evidence="10">
    <location>
        <begin position="1"/>
        <end position="109"/>
    </location>
</feature>
<keyword evidence="13" id="KW-1185">Reference proteome</keyword>
<dbReference type="GO" id="GO:0005524">
    <property type="term" value="F:ATP binding"/>
    <property type="evidence" value="ECO:0007669"/>
    <property type="project" value="UniProtKB-KW"/>
</dbReference>
<gene>
    <name evidence="12" type="ORF">Cgig2_006852</name>
</gene>
<evidence type="ECO:0000313" key="12">
    <source>
        <dbReference type="EMBL" id="KAJ8432150.1"/>
    </source>
</evidence>
<evidence type="ECO:0000256" key="3">
    <source>
        <dbReference type="ARBA" id="ARBA00022777"/>
    </source>
</evidence>
<evidence type="ECO:0000256" key="5">
    <source>
        <dbReference type="ARBA" id="ARBA00038035"/>
    </source>
</evidence>
<evidence type="ECO:0000256" key="7">
    <source>
        <dbReference type="ARBA" id="ARBA00049014"/>
    </source>
</evidence>
<dbReference type="Gene3D" id="1.10.510.10">
    <property type="entry name" value="Transferase(Phosphotransferase) domain 1"/>
    <property type="match status" value="1"/>
</dbReference>
<dbReference type="FunFam" id="3.10.450.50:FF:000012">
    <property type="entry name" value="Mitogen-activated protein kinase kinase 3"/>
    <property type="match status" value="1"/>
</dbReference>
<dbReference type="Pfam" id="PF00069">
    <property type="entry name" value="Pkinase"/>
    <property type="match status" value="1"/>
</dbReference>
<accession>A0A9Q1Q8P2</accession>
<dbReference type="Proteomes" id="UP001153076">
    <property type="component" value="Unassembled WGS sequence"/>
</dbReference>
<proteinExistence type="inferred from homology"/>
<keyword evidence="1" id="KW-0808">Transferase</keyword>
<dbReference type="AlphaFoldDB" id="A0A9Q1Q8P2"/>
<dbReference type="EMBL" id="JAKOGI010000630">
    <property type="protein sequence ID" value="KAJ8432150.1"/>
    <property type="molecule type" value="Genomic_DNA"/>
</dbReference>
<dbReference type="Gene3D" id="3.10.450.50">
    <property type="match status" value="1"/>
</dbReference>
<name>A0A9Q1Q8P2_9CARY</name>
<feature type="domain" description="NTF2" evidence="11">
    <location>
        <begin position="136"/>
        <end position="286"/>
    </location>
</feature>
<evidence type="ECO:0000259" key="10">
    <source>
        <dbReference type="PROSITE" id="PS50011"/>
    </source>
</evidence>
<dbReference type="PROSITE" id="PS50011">
    <property type="entry name" value="PROTEIN_KINASE_DOM"/>
    <property type="match status" value="1"/>
</dbReference>
<dbReference type="PANTHER" id="PTHR48013">
    <property type="entry name" value="DUAL SPECIFICITY MITOGEN-ACTIVATED PROTEIN KINASE KINASE 5-RELATED"/>
    <property type="match status" value="1"/>
</dbReference>
<keyword evidence="4" id="KW-0067">ATP-binding</keyword>
<evidence type="ECO:0000256" key="2">
    <source>
        <dbReference type="ARBA" id="ARBA00022741"/>
    </source>
</evidence>
<dbReference type="InterPro" id="IPR000719">
    <property type="entry name" value="Prot_kinase_dom"/>
</dbReference>
<dbReference type="SUPFAM" id="SSF56112">
    <property type="entry name" value="Protein kinase-like (PK-like)"/>
    <property type="match status" value="1"/>
</dbReference>
<dbReference type="GO" id="GO:0004708">
    <property type="term" value="F:MAP kinase kinase activity"/>
    <property type="evidence" value="ECO:0007669"/>
    <property type="project" value="UniProtKB-EC"/>
</dbReference>
<evidence type="ECO:0000259" key="11">
    <source>
        <dbReference type="PROSITE" id="PS50177"/>
    </source>
</evidence>
<protein>
    <recommendedName>
        <fullName evidence="6">mitogen-activated protein kinase kinase</fullName>
        <ecNumber evidence="6">2.7.12.2</ecNumber>
    </recommendedName>
</protein>
<dbReference type="PANTHER" id="PTHR48013:SF9">
    <property type="entry name" value="DUAL SPECIFICITY MITOGEN-ACTIVATED PROTEIN KINASE KINASE 5"/>
    <property type="match status" value="1"/>
</dbReference>
<dbReference type="InterPro" id="IPR032710">
    <property type="entry name" value="NTF2-like_dom_sf"/>
</dbReference>
<sequence length="289" mass="32606">MWLNMAFQCATFIGTVTYMSPERIRNESYSYPADIWSLGLALFECGTGEFPYTANDGPVTLMLQIVDDPSPSPSREKFSSEFCSFIDACLQKDPDARPTADQLLSHPFIKKHENSQVDLEAFVGSVFDPVQRLKDLADMLTIHYYLLFDGPDEDWPHMKSLYDERSIFSFTGKQYAGQNDVFATLSDIRRKLKGEWPPEMLVHVVEKLQCRAHGEGGVAIRVSGSFIVGNHFIICGDGVQVEGLPNFRDLSIDIASRRMGTFKEQFIIEPGDGIGCFRIVNQELYVMKS</sequence>
<evidence type="ECO:0000256" key="1">
    <source>
        <dbReference type="ARBA" id="ARBA00022679"/>
    </source>
</evidence>
<evidence type="ECO:0000313" key="13">
    <source>
        <dbReference type="Proteomes" id="UP001153076"/>
    </source>
</evidence>
<comment type="catalytic activity">
    <reaction evidence="7">
        <text>L-seryl-[protein] + ATP = O-phospho-L-seryl-[protein] + ADP + H(+)</text>
        <dbReference type="Rhea" id="RHEA:17989"/>
        <dbReference type="Rhea" id="RHEA-COMP:9863"/>
        <dbReference type="Rhea" id="RHEA-COMP:11604"/>
        <dbReference type="ChEBI" id="CHEBI:15378"/>
        <dbReference type="ChEBI" id="CHEBI:29999"/>
        <dbReference type="ChEBI" id="CHEBI:30616"/>
        <dbReference type="ChEBI" id="CHEBI:83421"/>
        <dbReference type="ChEBI" id="CHEBI:456216"/>
        <dbReference type="EC" id="2.7.12.2"/>
    </reaction>
</comment>
<dbReference type="SMART" id="SM00220">
    <property type="entry name" value="S_TKc"/>
    <property type="match status" value="1"/>
</dbReference>
<keyword evidence="3" id="KW-0418">Kinase</keyword>
<evidence type="ECO:0000256" key="8">
    <source>
        <dbReference type="ARBA" id="ARBA00049299"/>
    </source>
</evidence>